<comment type="caution">
    <text evidence="1">The sequence shown here is derived from an EMBL/GenBank/DDBJ whole genome shotgun (WGS) entry which is preliminary data.</text>
</comment>
<organism evidence="1 2">
    <name type="scientific">Flexistipes sinusarabici</name>
    <dbReference type="NCBI Taxonomy" id="2352"/>
    <lineage>
        <taxon>Bacteria</taxon>
        <taxon>Pseudomonadati</taxon>
        <taxon>Deferribacterota</taxon>
        <taxon>Deferribacteres</taxon>
        <taxon>Deferribacterales</taxon>
        <taxon>Flexistipitaceae</taxon>
        <taxon>Flexistipes</taxon>
    </lineage>
</organism>
<dbReference type="AlphaFoldDB" id="A0A5D0MQ83"/>
<gene>
    <name evidence="1" type="ORF">FXF49_04565</name>
</gene>
<proteinExistence type="predicted"/>
<accession>A0A5D0MQ83</accession>
<dbReference type="Proteomes" id="UP000323337">
    <property type="component" value="Unassembled WGS sequence"/>
</dbReference>
<dbReference type="InterPro" id="IPR013406">
    <property type="entry name" value="CHP02574_addiction_mod"/>
</dbReference>
<name>A0A5D0MQ83_FLESI</name>
<reference evidence="1 2" key="1">
    <citation type="submission" date="2019-08" db="EMBL/GenBank/DDBJ databases">
        <title>Genomic characterization of a novel candidate phylum (ARYD3) from a high temperature, high salinity tertiary oil reservoir in north central Oklahoma, USA.</title>
        <authorList>
            <person name="Youssef N.H."/>
            <person name="Yadav A."/>
            <person name="Elshahed M.S."/>
        </authorList>
    </citation>
    <scope>NUCLEOTIDE SEQUENCE [LARGE SCALE GENOMIC DNA]</scope>
    <source>
        <strain evidence="1">ARYD1</strain>
    </source>
</reference>
<sequence length="72" mass="8799">MQKNINLEEFSRDEKIRLMEAIWEDLSKNEENLSSPNWHKKALSETENRLKNNEENVRDWHTAKKELLNRFE</sequence>
<evidence type="ECO:0000313" key="2">
    <source>
        <dbReference type="Proteomes" id="UP000323337"/>
    </source>
</evidence>
<dbReference type="EMBL" id="VSIV01000105">
    <property type="protein sequence ID" value="TYB33781.1"/>
    <property type="molecule type" value="Genomic_DNA"/>
</dbReference>
<evidence type="ECO:0000313" key="1">
    <source>
        <dbReference type="EMBL" id="TYB33781.1"/>
    </source>
</evidence>
<dbReference type="Pfam" id="PF09720">
    <property type="entry name" value="Unstab_antitox"/>
    <property type="match status" value="1"/>
</dbReference>
<protein>
    <submittedName>
        <fullName evidence="1">Addiction module protein</fullName>
    </submittedName>
</protein>